<dbReference type="SMART" id="SM00743">
    <property type="entry name" value="Agenet"/>
    <property type="match status" value="2"/>
</dbReference>
<evidence type="ECO:0000313" key="3">
    <source>
        <dbReference type="Proteomes" id="UP001415857"/>
    </source>
</evidence>
<dbReference type="InterPro" id="IPR014002">
    <property type="entry name" value="Agenet_dom_plant"/>
</dbReference>
<evidence type="ECO:0000259" key="1">
    <source>
        <dbReference type="SMART" id="SM00743"/>
    </source>
</evidence>
<proteinExistence type="predicted"/>
<dbReference type="CDD" id="cd20405">
    <property type="entry name" value="Tudor_Agenet_AtDUF_rpt1_3"/>
    <property type="match status" value="1"/>
</dbReference>
<keyword evidence="3" id="KW-1185">Reference proteome</keyword>
<dbReference type="InterPro" id="IPR008395">
    <property type="entry name" value="Agenet-like_dom"/>
</dbReference>
<organism evidence="2 3">
    <name type="scientific">Liquidambar formosana</name>
    <name type="common">Formosan gum</name>
    <dbReference type="NCBI Taxonomy" id="63359"/>
    <lineage>
        <taxon>Eukaryota</taxon>
        <taxon>Viridiplantae</taxon>
        <taxon>Streptophyta</taxon>
        <taxon>Embryophyta</taxon>
        <taxon>Tracheophyta</taxon>
        <taxon>Spermatophyta</taxon>
        <taxon>Magnoliopsida</taxon>
        <taxon>eudicotyledons</taxon>
        <taxon>Gunneridae</taxon>
        <taxon>Pentapetalae</taxon>
        <taxon>Saxifragales</taxon>
        <taxon>Altingiaceae</taxon>
        <taxon>Liquidambar</taxon>
    </lineage>
</organism>
<dbReference type="PANTHER" id="PTHR31917:SF164">
    <property type="entry name" value="DUF724 DOMAIN-CONTAINING PROTEIN 7-LIKE"/>
    <property type="match status" value="1"/>
</dbReference>
<protein>
    <recommendedName>
        <fullName evidence="1">Agenet domain-containing protein</fullName>
    </recommendedName>
</protein>
<dbReference type="Proteomes" id="UP001415857">
    <property type="component" value="Unassembled WGS sequence"/>
</dbReference>
<name>A0AAP0RTK3_LIQFO</name>
<dbReference type="AlphaFoldDB" id="A0AAP0RTK3"/>
<feature type="domain" description="Agenet" evidence="1">
    <location>
        <begin position="4"/>
        <end position="75"/>
    </location>
</feature>
<dbReference type="CDD" id="cd20406">
    <property type="entry name" value="Tudor_Agenet_AtDUF_rpt2_4"/>
    <property type="match status" value="1"/>
</dbReference>
<gene>
    <name evidence="2" type="ORF">L1049_004286</name>
</gene>
<dbReference type="Pfam" id="PF05641">
    <property type="entry name" value="Agenet"/>
    <property type="match status" value="2"/>
</dbReference>
<sequence>MEDDPFKKGTVVEVSGEDEGFRGSWYLATILKPISKKTNKLYLQYHTLMAENDPTEHLRESVDVVQVRPKPPREANRSFKLSEEVDAFHNDGWWEGVVTEVLENKRYSVFFRTSRKQIQFDEKDLRLHREWVHGKWVPPLGESLS</sequence>
<dbReference type="PANTHER" id="PTHR31917">
    <property type="entry name" value="AGENET DOMAIN-CONTAINING PROTEIN-RELATED"/>
    <property type="match status" value="1"/>
</dbReference>
<accession>A0AAP0RTK3</accession>
<feature type="domain" description="Agenet" evidence="1">
    <location>
        <begin position="77"/>
        <end position="133"/>
    </location>
</feature>
<comment type="caution">
    <text evidence="2">The sequence shown here is derived from an EMBL/GenBank/DDBJ whole genome shotgun (WGS) entry which is preliminary data.</text>
</comment>
<dbReference type="EMBL" id="JBBPBK010000007">
    <property type="protein sequence ID" value="KAK9281386.1"/>
    <property type="molecule type" value="Genomic_DNA"/>
</dbReference>
<reference evidence="2 3" key="1">
    <citation type="journal article" date="2024" name="Plant J.">
        <title>Genome sequences and population genomics reveal climatic adaptation and genomic divergence between two closely related sweetgum species.</title>
        <authorList>
            <person name="Xu W.Q."/>
            <person name="Ren C.Q."/>
            <person name="Zhang X.Y."/>
            <person name="Comes H.P."/>
            <person name="Liu X.H."/>
            <person name="Li Y.G."/>
            <person name="Kettle C.J."/>
            <person name="Jalonen R."/>
            <person name="Gaisberger H."/>
            <person name="Ma Y.Z."/>
            <person name="Qiu Y.X."/>
        </authorList>
    </citation>
    <scope>NUCLEOTIDE SEQUENCE [LARGE SCALE GENOMIC DNA]</scope>
    <source>
        <strain evidence="2">Hangzhou</strain>
    </source>
</reference>
<evidence type="ECO:0000313" key="2">
    <source>
        <dbReference type="EMBL" id="KAK9281386.1"/>
    </source>
</evidence>